<proteinExistence type="predicted"/>
<feature type="region of interest" description="Disordered" evidence="1">
    <location>
        <begin position="1"/>
        <end position="143"/>
    </location>
</feature>
<protein>
    <submittedName>
        <fullName evidence="2">Uncharacterized protein</fullName>
    </submittedName>
</protein>
<dbReference type="Proteomes" id="UP000006820">
    <property type="component" value="Chromosome"/>
</dbReference>
<dbReference type="KEGG" id="nfa:NFA_6590"/>
<evidence type="ECO:0000256" key="1">
    <source>
        <dbReference type="SAM" id="MobiDB-lite"/>
    </source>
</evidence>
<gene>
    <name evidence="2" type="ordered locus">NFA_6590</name>
</gene>
<sequence length="156" mass="16690">MIFPTVSAAAGRVPLGGEPGDRRRTGRSHVCAAGETTDPADTASRTRARARGERVTPARRRGTGPFPTFGDMPMTRQIGPCAATHPPAPPIVRPTRRVGARPRPRPVLRTGLRVTTAPSDPRANRGVANVPRPPREENRHCAPSCRAGACQRLASR</sequence>
<keyword evidence="3" id="KW-1185">Reference proteome</keyword>
<dbReference type="HOGENOM" id="CLU_1684752_0_0_11"/>
<feature type="compositionally biased region" description="Low complexity" evidence="1">
    <location>
        <begin position="36"/>
        <end position="45"/>
    </location>
</feature>
<dbReference type="STRING" id="247156.NFA_6590"/>
<dbReference type="AlphaFoldDB" id="Q5Z237"/>
<organism evidence="2 3">
    <name type="scientific">Nocardia farcinica (strain IFM 10152)</name>
    <dbReference type="NCBI Taxonomy" id="247156"/>
    <lineage>
        <taxon>Bacteria</taxon>
        <taxon>Bacillati</taxon>
        <taxon>Actinomycetota</taxon>
        <taxon>Actinomycetes</taxon>
        <taxon>Mycobacteriales</taxon>
        <taxon>Nocardiaceae</taxon>
        <taxon>Nocardia</taxon>
    </lineage>
</organism>
<dbReference type="EMBL" id="AP006618">
    <property type="protein sequence ID" value="BAD55504.1"/>
    <property type="molecule type" value="Genomic_DNA"/>
</dbReference>
<reference evidence="2 3" key="1">
    <citation type="journal article" date="2004" name="Proc. Natl. Acad. Sci. U.S.A.">
        <title>The complete genomic sequence of Nocardia farcinica IFM 10152.</title>
        <authorList>
            <person name="Ishikawa J."/>
            <person name="Yamashita A."/>
            <person name="Mikami Y."/>
            <person name="Hoshino Y."/>
            <person name="Kurita H."/>
            <person name="Hotta K."/>
            <person name="Shiba T."/>
            <person name="Hattori M."/>
        </authorList>
    </citation>
    <scope>NUCLEOTIDE SEQUENCE [LARGE SCALE GENOMIC DNA]</scope>
    <source>
        <strain evidence="2 3">IFM 10152</strain>
    </source>
</reference>
<name>Q5Z237_NOCFA</name>
<feature type="compositionally biased region" description="Basic residues" evidence="1">
    <location>
        <begin position="94"/>
        <end position="106"/>
    </location>
</feature>
<evidence type="ECO:0000313" key="3">
    <source>
        <dbReference type="Proteomes" id="UP000006820"/>
    </source>
</evidence>
<evidence type="ECO:0000313" key="2">
    <source>
        <dbReference type="EMBL" id="BAD55504.1"/>
    </source>
</evidence>
<accession>Q5Z237</accession>